<comment type="similarity">
    <text evidence="1">Belongs to the ornithine cyclodeaminase/mu-crystallin family. Archaeal alanine dehydrogenase subfamily.</text>
</comment>
<dbReference type="GO" id="GO:0000286">
    <property type="term" value="F:alanine dehydrogenase activity"/>
    <property type="evidence" value="ECO:0007669"/>
    <property type="project" value="UniProtKB-UniRule"/>
</dbReference>
<dbReference type="PIRSF" id="PIRSF001439">
    <property type="entry name" value="CryM"/>
    <property type="match status" value="1"/>
</dbReference>
<dbReference type="HAMAP" id="MF_00935">
    <property type="entry name" value="AlaDH_arch"/>
    <property type="match status" value="1"/>
</dbReference>
<feature type="active site" description="Proton donor/acceptor" evidence="1">
    <location>
        <position position="65"/>
    </location>
</feature>
<gene>
    <name evidence="3" type="ORF">C1G86_0170</name>
    <name evidence="2" type="ORF">C1G87_0185</name>
</gene>
<dbReference type="GO" id="GO:0051287">
    <property type="term" value="F:NAD binding"/>
    <property type="evidence" value="ECO:0007669"/>
    <property type="project" value="UniProtKB-UniRule"/>
</dbReference>
<dbReference type="Proteomes" id="UP000248786">
    <property type="component" value="Unassembled WGS sequence"/>
</dbReference>
<feature type="binding site" evidence="1">
    <location>
        <position position="221"/>
    </location>
    <ligand>
        <name>NAD(+)</name>
        <dbReference type="ChEBI" id="CHEBI:57540"/>
    </ligand>
</feature>
<dbReference type="GO" id="GO:0006522">
    <property type="term" value="P:alanine metabolic process"/>
    <property type="evidence" value="ECO:0007669"/>
    <property type="project" value="UniProtKB-UniRule"/>
</dbReference>
<evidence type="ECO:0000313" key="5">
    <source>
        <dbReference type="Proteomes" id="UP000249146"/>
    </source>
</evidence>
<evidence type="ECO:0000313" key="3">
    <source>
        <dbReference type="EMBL" id="RAL70607.1"/>
    </source>
</evidence>
<name>A0A328EPX3_9CHLR</name>
<feature type="binding site" evidence="1">
    <location>
        <begin position="215"/>
        <end position="217"/>
    </location>
    <ligand>
        <name>NAD(+)</name>
        <dbReference type="ChEBI" id="CHEBI:57540"/>
    </ligand>
</feature>
<dbReference type="Pfam" id="PF02423">
    <property type="entry name" value="OCD_Mu_crystall"/>
    <property type="match status" value="1"/>
</dbReference>
<keyword evidence="1" id="KW-0560">Oxidoreductase</keyword>
<dbReference type="Gene3D" id="3.40.50.720">
    <property type="entry name" value="NAD(P)-binding Rossmann-like Domain"/>
    <property type="match status" value="1"/>
</dbReference>
<comment type="function">
    <text evidence="1">Catalyzes the NAD(+)-dependent oxidative deamination of L-alanine to pyruvate, and the reverse reaction, the reductive amination of pyruvate.</text>
</comment>
<dbReference type="PANTHER" id="PTHR13812">
    <property type="entry name" value="KETIMINE REDUCTASE MU-CRYSTALLIN"/>
    <property type="match status" value="1"/>
</dbReference>
<keyword evidence="3" id="KW-0456">Lyase</keyword>
<comment type="caution">
    <text evidence="3">The sequence shown here is derived from an EMBL/GenBank/DDBJ whole genome shotgun (WGS) entry which is preliminary data.</text>
</comment>
<feature type="binding site" evidence="1">
    <location>
        <begin position="135"/>
        <end position="136"/>
    </location>
    <ligand>
        <name>NAD(+)</name>
        <dbReference type="ChEBI" id="CHEBI:57540"/>
    </ligand>
</feature>
<dbReference type="Proteomes" id="UP000249146">
    <property type="component" value="Unassembled WGS sequence"/>
</dbReference>
<dbReference type="SUPFAM" id="SSF51735">
    <property type="entry name" value="NAD(P)-binding Rossmann-fold domains"/>
    <property type="match status" value="1"/>
</dbReference>
<feature type="binding site" evidence="1">
    <location>
        <position position="108"/>
    </location>
    <ligand>
        <name>NAD(+)</name>
        <dbReference type="ChEBI" id="CHEBI:57540"/>
    </ligand>
</feature>
<dbReference type="PANTHER" id="PTHR13812:SF19">
    <property type="entry name" value="KETIMINE REDUCTASE MU-CRYSTALLIN"/>
    <property type="match status" value="1"/>
</dbReference>
<dbReference type="GO" id="GO:0005737">
    <property type="term" value="C:cytoplasm"/>
    <property type="evidence" value="ECO:0007669"/>
    <property type="project" value="TreeGrafter"/>
</dbReference>
<dbReference type="EC" id="1.4.1.1" evidence="1"/>
<reference evidence="4 5" key="1">
    <citation type="submission" date="2018-05" db="EMBL/GenBank/DDBJ databases">
        <title>Draft genome sequences of Dehalococcoides mccartyi strains RC and KS.</title>
        <authorList>
            <person name="Higgins S.A."/>
            <person name="Padilla-Crespo E."/>
            <person name="Loeffler F.E."/>
        </authorList>
    </citation>
    <scope>NUCLEOTIDE SEQUENCE [LARGE SCALE GENOMIC DNA]</scope>
    <source>
        <strain evidence="3 4">KS</strain>
        <strain evidence="2 5">RC</strain>
    </source>
</reference>
<dbReference type="EMBL" id="QGLC01000008">
    <property type="protein sequence ID" value="RAL69838.1"/>
    <property type="molecule type" value="Genomic_DNA"/>
</dbReference>
<organism evidence="3 4">
    <name type="scientific">Dehalococcoides mccartyi</name>
    <dbReference type="NCBI Taxonomy" id="61435"/>
    <lineage>
        <taxon>Bacteria</taxon>
        <taxon>Bacillati</taxon>
        <taxon>Chloroflexota</taxon>
        <taxon>Dehalococcoidia</taxon>
        <taxon>Dehalococcoidales</taxon>
        <taxon>Dehalococcoidaceae</taxon>
        <taxon>Dehalococcoides</taxon>
    </lineage>
</organism>
<comment type="caution">
    <text evidence="1">Lacks conserved residue(s) required for the propagation of feature annotation.</text>
</comment>
<proteinExistence type="inferred from homology"/>
<dbReference type="InterPro" id="IPR023401">
    <property type="entry name" value="ODC_N"/>
</dbReference>
<dbReference type="InterPro" id="IPR003462">
    <property type="entry name" value="ODC_Mu_crystall"/>
</dbReference>
<keyword evidence="1" id="KW-0520">NAD</keyword>
<dbReference type="EMBL" id="QGLD01000008">
    <property type="protein sequence ID" value="RAL70607.1"/>
    <property type="molecule type" value="Genomic_DNA"/>
</dbReference>
<sequence>MPTLILSRKDISGLISMPVVIQAVEQAFKDWAVGLADMPSKVYLTLPGGDFRAMPASLPGAAGIKWVNVHPGNRALHMPTVMGLIIYSDPDTGYPLAIMDGTDITAYRTGAAAAIASRYLARQDATTLGIIGAGRQAITQIMAHKVLFELREIRVYDISPDAGLRLIEYFPDLNIRQTSLEETAASDIICTLTTSTKPVLFLKHLKPGCHINAVGADAPGKQELDPLILKQAVVVVDDMDQAIHAGELNVPVKAGAFNKEMVKANLGQILMGEKCGRQSLGDITVFDSTGVAIEDIAVAKWLYQRASDLGTFLSLPLVE</sequence>
<dbReference type="InterPro" id="IPR028609">
    <property type="entry name" value="AlaDH_arch-typ"/>
</dbReference>
<dbReference type="Gene3D" id="3.30.1780.10">
    <property type="entry name" value="ornithine cyclodeaminase, domain 1"/>
    <property type="match status" value="1"/>
</dbReference>
<evidence type="ECO:0000313" key="4">
    <source>
        <dbReference type="Proteomes" id="UP000248786"/>
    </source>
</evidence>
<protein>
    <recommendedName>
        <fullName evidence="1">Putative alanine dehydrogenase</fullName>
        <shortName evidence="1">AlaDH</shortName>
        <ecNumber evidence="1">1.4.1.1</ecNumber>
    </recommendedName>
</protein>
<dbReference type="InterPro" id="IPR036291">
    <property type="entry name" value="NAD(P)-bd_dom_sf"/>
</dbReference>
<accession>A0A328EPX3</accession>
<evidence type="ECO:0000256" key="1">
    <source>
        <dbReference type="HAMAP-Rule" id="MF_00935"/>
    </source>
</evidence>
<comment type="catalytic activity">
    <reaction evidence="1">
        <text>L-alanine + NAD(+) + H2O = pyruvate + NH4(+) + NADH + H(+)</text>
        <dbReference type="Rhea" id="RHEA:18405"/>
        <dbReference type="ChEBI" id="CHEBI:15361"/>
        <dbReference type="ChEBI" id="CHEBI:15377"/>
        <dbReference type="ChEBI" id="CHEBI:15378"/>
        <dbReference type="ChEBI" id="CHEBI:28938"/>
        <dbReference type="ChEBI" id="CHEBI:57540"/>
        <dbReference type="ChEBI" id="CHEBI:57945"/>
        <dbReference type="ChEBI" id="CHEBI:57972"/>
        <dbReference type="EC" id="1.4.1.1"/>
    </reaction>
</comment>
<dbReference type="AlphaFoldDB" id="A0A328EPX3"/>
<dbReference type="FunFam" id="3.40.50.720:FF:000311">
    <property type="entry name" value="Ornithine cyclodeaminase"/>
    <property type="match status" value="1"/>
</dbReference>
<evidence type="ECO:0000313" key="2">
    <source>
        <dbReference type="EMBL" id="RAL69838.1"/>
    </source>
</evidence>
<feature type="binding site" evidence="1">
    <location>
        <position position="288"/>
    </location>
    <ligand>
        <name>NAD(+)</name>
        <dbReference type="ChEBI" id="CHEBI:57540"/>
    </ligand>
</feature>
<dbReference type="GO" id="GO:0016829">
    <property type="term" value="F:lyase activity"/>
    <property type="evidence" value="ECO:0007669"/>
    <property type="project" value="UniProtKB-KW"/>
</dbReference>
<dbReference type="RefSeq" id="WP_015406788.1">
    <property type="nucleotide sequence ID" value="NZ_CP019969.1"/>
</dbReference>
<keyword evidence="1" id="KW-0547">Nucleotide-binding</keyword>